<feature type="compositionally biased region" description="Polar residues" evidence="1">
    <location>
        <begin position="31"/>
        <end position="51"/>
    </location>
</feature>
<keyword evidence="2" id="KW-0732">Signal</keyword>
<feature type="chain" id="PRO_5043863267" evidence="2">
    <location>
        <begin position="22"/>
        <end position="181"/>
    </location>
</feature>
<evidence type="ECO:0000313" key="3">
    <source>
        <dbReference type="EMBL" id="CAG9320401.1"/>
    </source>
</evidence>
<evidence type="ECO:0000313" key="4">
    <source>
        <dbReference type="Proteomes" id="UP001162131"/>
    </source>
</evidence>
<reference evidence="3" key="1">
    <citation type="submission" date="2021-09" db="EMBL/GenBank/DDBJ databases">
        <authorList>
            <consortium name="AG Swart"/>
            <person name="Singh M."/>
            <person name="Singh A."/>
            <person name="Seah K."/>
            <person name="Emmerich C."/>
        </authorList>
    </citation>
    <scope>NUCLEOTIDE SEQUENCE</scope>
    <source>
        <strain evidence="3">ATCC30299</strain>
    </source>
</reference>
<dbReference type="Proteomes" id="UP001162131">
    <property type="component" value="Unassembled WGS sequence"/>
</dbReference>
<gene>
    <name evidence="3" type="ORF">BSTOLATCC_MIC26317</name>
</gene>
<keyword evidence="4" id="KW-1185">Reference proteome</keyword>
<sequence>MLLSIIFYVLLALIALYCTWRTNLKANSQIPPAPVKSQTIPASHQENKIQPPSQPIKVERKAIQPLQIQNPTKKAQSIPPSENKENINNSVCLPINEAKYNIVLKSQPISKPEEKRRDLEFTSFILKETEKSIEELISKPRKPLGSISEGAMRRSLYDPNVPEFHPKLRLNPDAQDFCPIK</sequence>
<organism evidence="3 4">
    <name type="scientific">Blepharisma stoltei</name>
    <dbReference type="NCBI Taxonomy" id="1481888"/>
    <lineage>
        <taxon>Eukaryota</taxon>
        <taxon>Sar</taxon>
        <taxon>Alveolata</taxon>
        <taxon>Ciliophora</taxon>
        <taxon>Postciliodesmatophora</taxon>
        <taxon>Heterotrichea</taxon>
        <taxon>Heterotrichida</taxon>
        <taxon>Blepharismidae</taxon>
        <taxon>Blepharisma</taxon>
    </lineage>
</organism>
<dbReference type="AlphaFoldDB" id="A0AAU9J3V3"/>
<protein>
    <submittedName>
        <fullName evidence="3">Uncharacterized protein</fullName>
    </submittedName>
</protein>
<feature type="signal peptide" evidence="2">
    <location>
        <begin position="1"/>
        <end position="21"/>
    </location>
</feature>
<feature type="region of interest" description="Disordered" evidence="1">
    <location>
        <begin position="31"/>
        <end position="53"/>
    </location>
</feature>
<evidence type="ECO:0000256" key="1">
    <source>
        <dbReference type="SAM" id="MobiDB-lite"/>
    </source>
</evidence>
<evidence type="ECO:0000256" key="2">
    <source>
        <dbReference type="SAM" id="SignalP"/>
    </source>
</evidence>
<comment type="caution">
    <text evidence="3">The sequence shown here is derived from an EMBL/GenBank/DDBJ whole genome shotgun (WGS) entry which is preliminary data.</text>
</comment>
<name>A0AAU9J3V3_9CILI</name>
<accession>A0AAU9J3V3</accession>
<proteinExistence type="predicted"/>
<dbReference type="EMBL" id="CAJZBQ010000025">
    <property type="protein sequence ID" value="CAG9320401.1"/>
    <property type="molecule type" value="Genomic_DNA"/>
</dbReference>